<name>A0A1I7WPE2_HETBA</name>
<dbReference type="Proteomes" id="UP000095283">
    <property type="component" value="Unplaced"/>
</dbReference>
<evidence type="ECO:0000313" key="1">
    <source>
        <dbReference type="Proteomes" id="UP000095283"/>
    </source>
</evidence>
<accession>A0A1I7WPE2</accession>
<protein>
    <submittedName>
        <fullName evidence="2">Uncharacterized protein</fullName>
    </submittedName>
</protein>
<organism evidence="1 2">
    <name type="scientific">Heterorhabditis bacteriophora</name>
    <name type="common">Entomopathogenic nematode worm</name>
    <dbReference type="NCBI Taxonomy" id="37862"/>
    <lineage>
        <taxon>Eukaryota</taxon>
        <taxon>Metazoa</taxon>
        <taxon>Ecdysozoa</taxon>
        <taxon>Nematoda</taxon>
        <taxon>Chromadorea</taxon>
        <taxon>Rhabditida</taxon>
        <taxon>Rhabditina</taxon>
        <taxon>Rhabditomorpha</taxon>
        <taxon>Strongyloidea</taxon>
        <taxon>Heterorhabditidae</taxon>
        <taxon>Heterorhabditis</taxon>
    </lineage>
</organism>
<sequence length="55" mass="6853">MFLNKIYPFFRIIKSAIVKKRMLQRRLGKRKWPLFFFVTPSHKYLFHFHFSCSSQ</sequence>
<reference evidence="2" key="1">
    <citation type="submission" date="2016-11" db="UniProtKB">
        <authorList>
            <consortium name="WormBaseParasite"/>
        </authorList>
    </citation>
    <scope>IDENTIFICATION</scope>
</reference>
<dbReference type="WBParaSite" id="Hba_07007">
    <property type="protein sequence ID" value="Hba_07007"/>
    <property type="gene ID" value="Hba_07007"/>
</dbReference>
<evidence type="ECO:0000313" key="2">
    <source>
        <dbReference type="WBParaSite" id="Hba_07007"/>
    </source>
</evidence>
<keyword evidence="1" id="KW-1185">Reference proteome</keyword>
<dbReference type="AlphaFoldDB" id="A0A1I7WPE2"/>
<proteinExistence type="predicted"/>